<keyword evidence="2" id="KW-0732">Signal</keyword>
<dbReference type="Ensembl" id="ENSAMXT00000055215.1">
    <property type="protein sequence ID" value="ENSAMXP00000029094.1"/>
    <property type="gene ID" value="ENSAMXG00000042375.1"/>
</dbReference>
<dbReference type="Bgee" id="ENSAMXG00000042375">
    <property type="expression patterns" value="Expressed in pharyngeal gill and 14 other cell types or tissues"/>
</dbReference>
<dbReference type="SMART" id="SM00741">
    <property type="entry name" value="SapB"/>
    <property type="match status" value="1"/>
</dbReference>
<reference evidence="4" key="3">
    <citation type="submission" date="2025-08" db="UniProtKB">
        <authorList>
            <consortium name="Ensembl"/>
        </authorList>
    </citation>
    <scope>IDENTIFICATION</scope>
</reference>
<dbReference type="Gene3D" id="1.10.225.10">
    <property type="entry name" value="Saposin-like"/>
    <property type="match status" value="1"/>
</dbReference>
<reference evidence="5" key="2">
    <citation type="journal article" date="2014" name="Nat. Commun.">
        <title>The cavefish genome reveals candidate genes for eye loss.</title>
        <authorList>
            <person name="McGaugh S.E."/>
            <person name="Gross J.B."/>
            <person name="Aken B."/>
            <person name="Blin M."/>
            <person name="Borowsky R."/>
            <person name="Chalopin D."/>
            <person name="Hinaux H."/>
            <person name="Jeffery W.R."/>
            <person name="Keene A."/>
            <person name="Ma L."/>
            <person name="Minx P."/>
            <person name="Murphy D."/>
            <person name="O'Quin K.E."/>
            <person name="Retaux S."/>
            <person name="Rohner N."/>
            <person name="Searle S.M."/>
            <person name="Stahl B.A."/>
            <person name="Tabin C."/>
            <person name="Volff J.N."/>
            <person name="Yoshizawa M."/>
            <person name="Warren W.C."/>
        </authorList>
    </citation>
    <scope>NUCLEOTIDE SEQUENCE [LARGE SCALE GENOMIC DNA]</scope>
    <source>
        <strain evidence="5">female</strain>
    </source>
</reference>
<dbReference type="InterPro" id="IPR008139">
    <property type="entry name" value="SaposinB_dom"/>
</dbReference>
<dbReference type="InParanoid" id="A0A3B1IIN1"/>
<evidence type="ECO:0000313" key="4">
    <source>
        <dbReference type="Ensembl" id="ENSAMXP00000029094.1"/>
    </source>
</evidence>
<dbReference type="PANTHER" id="PTHR15541">
    <property type="entry name" value="GRANULYSIN RELATED"/>
    <property type="match status" value="1"/>
</dbReference>
<protein>
    <submittedName>
        <fullName evidence="4">Prosaposin-like</fullName>
    </submittedName>
</protein>
<evidence type="ECO:0000259" key="3">
    <source>
        <dbReference type="PROSITE" id="PS50015"/>
    </source>
</evidence>
<accession>A0A3B1IIN1</accession>
<feature type="signal peptide" evidence="2">
    <location>
        <begin position="1"/>
        <end position="20"/>
    </location>
</feature>
<dbReference type="PANTHER" id="PTHR15541:SF2">
    <property type="entry name" value="GRANULYSIN"/>
    <property type="match status" value="1"/>
</dbReference>
<proteinExistence type="predicted"/>
<feature type="domain" description="Saposin B-type" evidence="3">
    <location>
        <begin position="48"/>
        <end position="128"/>
    </location>
</feature>
<reference evidence="5" key="1">
    <citation type="submission" date="2013-03" db="EMBL/GenBank/DDBJ databases">
        <authorList>
            <person name="Jeffery W."/>
            <person name="Warren W."/>
            <person name="Wilson R.K."/>
        </authorList>
    </citation>
    <scope>NUCLEOTIDE SEQUENCE</scope>
    <source>
        <strain evidence="5">female</strain>
    </source>
</reference>
<evidence type="ECO:0000313" key="5">
    <source>
        <dbReference type="Proteomes" id="UP000018467"/>
    </source>
</evidence>
<name>A0A3B1IIN1_ASTMX</name>
<organism evidence="4 5">
    <name type="scientific">Astyanax mexicanus</name>
    <name type="common">Blind cave fish</name>
    <name type="synonym">Astyanax fasciatus mexicanus</name>
    <dbReference type="NCBI Taxonomy" id="7994"/>
    <lineage>
        <taxon>Eukaryota</taxon>
        <taxon>Metazoa</taxon>
        <taxon>Chordata</taxon>
        <taxon>Craniata</taxon>
        <taxon>Vertebrata</taxon>
        <taxon>Euteleostomi</taxon>
        <taxon>Actinopterygii</taxon>
        <taxon>Neopterygii</taxon>
        <taxon>Teleostei</taxon>
        <taxon>Ostariophysi</taxon>
        <taxon>Characiformes</taxon>
        <taxon>Characoidei</taxon>
        <taxon>Acestrorhamphidae</taxon>
        <taxon>Acestrorhamphinae</taxon>
        <taxon>Astyanax</taxon>
    </lineage>
</organism>
<dbReference type="AlphaFoldDB" id="A0A3B1IIN1"/>
<dbReference type="PROSITE" id="PS50015">
    <property type="entry name" value="SAP_B"/>
    <property type="match status" value="1"/>
</dbReference>
<reference evidence="4" key="4">
    <citation type="submission" date="2025-09" db="UniProtKB">
        <authorList>
            <consortium name="Ensembl"/>
        </authorList>
    </citation>
    <scope>IDENTIFICATION</scope>
</reference>
<dbReference type="Pfam" id="PF03489">
    <property type="entry name" value="SapB_2"/>
    <property type="match status" value="1"/>
</dbReference>
<dbReference type="InterPro" id="IPR008138">
    <property type="entry name" value="SapB_2"/>
</dbReference>
<keyword evidence="1" id="KW-1015">Disulfide bond</keyword>
<evidence type="ECO:0000256" key="2">
    <source>
        <dbReference type="SAM" id="SignalP"/>
    </source>
</evidence>
<keyword evidence="5" id="KW-1185">Reference proteome</keyword>
<dbReference type="GO" id="GO:0042742">
    <property type="term" value="P:defense response to bacterium"/>
    <property type="evidence" value="ECO:0007669"/>
    <property type="project" value="InterPro"/>
</dbReference>
<dbReference type="InterPro" id="IPR011001">
    <property type="entry name" value="Saposin-like"/>
</dbReference>
<feature type="chain" id="PRO_5017185825" evidence="2">
    <location>
        <begin position="21"/>
        <end position="128"/>
    </location>
</feature>
<dbReference type="GeneTree" id="ENSGT00510000050935"/>
<dbReference type="Proteomes" id="UP000018467">
    <property type="component" value="Unassembled WGS sequence"/>
</dbReference>
<dbReference type="STRING" id="7994.ENSAMXP00000029094"/>
<sequence>MTTMLKIILLTFLLIGTVCAMHLELLRVDDDEEHLNESLDLLEPEVEFPGMCWACKWAMGRLKSSLGTNTSKEAVKAMLGTVCDGIGFLKFLCNRMVKRYFDVLVEELSTVDNPAIICSHIGVWCVKK</sequence>
<dbReference type="InterPro" id="IPR038847">
    <property type="entry name" value="Granulysin-like"/>
</dbReference>
<dbReference type="SUPFAM" id="SSF47862">
    <property type="entry name" value="Saposin"/>
    <property type="match status" value="1"/>
</dbReference>
<evidence type="ECO:0000256" key="1">
    <source>
        <dbReference type="ARBA" id="ARBA00023157"/>
    </source>
</evidence>